<gene>
    <name evidence="3" type="ORF">F9K24_08150</name>
</gene>
<proteinExistence type="predicted"/>
<protein>
    <recommendedName>
        <fullName evidence="5">Kelch-like protein</fullName>
    </recommendedName>
</protein>
<dbReference type="InterPro" id="IPR015915">
    <property type="entry name" value="Kelch-typ_b-propeller"/>
</dbReference>
<dbReference type="PROSITE" id="PS51257">
    <property type="entry name" value="PROKAR_LIPOPROTEIN"/>
    <property type="match status" value="1"/>
</dbReference>
<dbReference type="AlphaFoldDB" id="A0A833LXV0"/>
<dbReference type="Pfam" id="PF24681">
    <property type="entry name" value="Kelch_KLHDC2_KLHL20_DRC7"/>
    <property type="match status" value="2"/>
</dbReference>
<dbReference type="Proteomes" id="UP000460298">
    <property type="component" value="Unassembled WGS sequence"/>
</dbReference>
<evidence type="ECO:0000256" key="2">
    <source>
        <dbReference type="ARBA" id="ARBA00022737"/>
    </source>
</evidence>
<comment type="caution">
    <text evidence="3">The sequence shown here is derived from an EMBL/GenBank/DDBJ whole genome shotgun (WGS) entry which is preliminary data.</text>
</comment>
<dbReference type="Gene3D" id="2.120.10.80">
    <property type="entry name" value="Kelch-type beta propeller"/>
    <property type="match status" value="3"/>
</dbReference>
<evidence type="ECO:0000256" key="1">
    <source>
        <dbReference type="ARBA" id="ARBA00022441"/>
    </source>
</evidence>
<sequence length="640" mass="70408">MRLNRCLLVVTVFVLLTACSYFRDPLQKELQDTQALAMLLFVDPPSGGSIDEEWVDNASTESVVPLENLWASLSNMPLKLQYGESVTVNGRIYSIGSYNNGLYRGRCPAELYLPMAAYSPDDGSWQVSLPALDRSQVAAVERNGLIFIFGGEHKRAYAYSSYSLCGVETTLFNTVQVFNPVTRTIVSRPAMPNKRTGATAAVVNGKVYLIGGNHLKLVEEYDPDLETWTRKSDMPTGRRDAVAAVVNNKIYVIGGNKSPYNQVEEYDPATDTWAAKAPMSTGRYHATAQVVNNRIFVFGGYPNKPYNHVQEYNPATNTWTVRAVMPTGRYGAFSGVHNDQIYVLGGSASVIESFDPSANTWTEFRSDLWTARAYHSATMVDGKVFVFGGYNGSYLSSVEALDPQTLSWSGRTAMPTARRYHASVELGGKVYLIGGHNAGGTLSTVDVYDPVTDSYSSAAPLQVGRQSHAACTRDGRIYVFGGNTNGTAATALNSVEEYDPATNTWVFRRSMSDYRTHMICVPEGNRIFLTGGMNSAGTALSTTESYDFRFDVWSIHQAMKFPRYHHSLVYMRGRIYGMGGRDSTVLSSVEKFDSALEQWIPENAMTVSRQGAAAVATDANIYVVGGYTGSTYLRSTDVFY</sequence>
<evidence type="ECO:0000313" key="4">
    <source>
        <dbReference type="Proteomes" id="UP000460298"/>
    </source>
</evidence>
<dbReference type="PANTHER" id="PTHR46344">
    <property type="entry name" value="OS02G0202900 PROTEIN"/>
    <property type="match status" value="1"/>
</dbReference>
<evidence type="ECO:0008006" key="5">
    <source>
        <dbReference type="Google" id="ProtNLM"/>
    </source>
</evidence>
<keyword evidence="1" id="KW-0880">Kelch repeat</keyword>
<dbReference type="PANTHER" id="PTHR46344:SF27">
    <property type="entry name" value="KELCH REPEAT SUPERFAMILY PROTEIN"/>
    <property type="match status" value="1"/>
</dbReference>
<name>A0A833LXV0_9LEPT</name>
<dbReference type="Pfam" id="PF01344">
    <property type="entry name" value="Kelch_1"/>
    <property type="match status" value="2"/>
</dbReference>
<organism evidence="3 4">
    <name type="scientific">Leptonema illini</name>
    <dbReference type="NCBI Taxonomy" id="183"/>
    <lineage>
        <taxon>Bacteria</taxon>
        <taxon>Pseudomonadati</taxon>
        <taxon>Spirochaetota</taxon>
        <taxon>Spirochaetia</taxon>
        <taxon>Leptospirales</taxon>
        <taxon>Leptospiraceae</taxon>
        <taxon>Leptonema</taxon>
    </lineage>
</organism>
<keyword evidence="2" id="KW-0677">Repeat</keyword>
<accession>A0A833LXV0</accession>
<dbReference type="SUPFAM" id="SSF117281">
    <property type="entry name" value="Kelch motif"/>
    <property type="match status" value="2"/>
</dbReference>
<reference evidence="3 4" key="1">
    <citation type="submission" date="2019-10" db="EMBL/GenBank/DDBJ databases">
        <title>Extracellular Electron Transfer in a Candidatus Methanoperedens spp. Enrichment Culture.</title>
        <authorList>
            <person name="Berger S."/>
            <person name="Rangel Shaw D."/>
            <person name="Berben T."/>
            <person name="In 'T Zandt M."/>
            <person name="Frank J."/>
            <person name="Reimann J."/>
            <person name="Jetten M.S.M."/>
            <person name="Welte C.U."/>
        </authorList>
    </citation>
    <scope>NUCLEOTIDE SEQUENCE [LARGE SCALE GENOMIC DNA]</scope>
    <source>
        <strain evidence="3">SB12</strain>
    </source>
</reference>
<dbReference type="SMART" id="SM00612">
    <property type="entry name" value="Kelch"/>
    <property type="match status" value="11"/>
</dbReference>
<evidence type="ECO:0000313" key="3">
    <source>
        <dbReference type="EMBL" id="KAB2933311.1"/>
    </source>
</evidence>
<dbReference type="EMBL" id="WBUI01000006">
    <property type="protein sequence ID" value="KAB2933311.1"/>
    <property type="molecule type" value="Genomic_DNA"/>
</dbReference>
<dbReference type="InterPro" id="IPR006652">
    <property type="entry name" value="Kelch_1"/>
</dbReference>